<proteinExistence type="predicted"/>
<dbReference type="EMBL" id="CAJVPP010026149">
    <property type="protein sequence ID" value="CAG8753130.1"/>
    <property type="molecule type" value="Genomic_DNA"/>
</dbReference>
<dbReference type="Proteomes" id="UP000789375">
    <property type="component" value="Unassembled WGS sequence"/>
</dbReference>
<accession>A0A9N9IVA9</accession>
<comment type="caution">
    <text evidence="1">The sequence shown here is derived from an EMBL/GenBank/DDBJ whole genome shotgun (WGS) entry which is preliminary data.</text>
</comment>
<name>A0A9N9IVA9_FUNMO</name>
<organism evidence="1 2">
    <name type="scientific">Funneliformis mosseae</name>
    <name type="common">Endomycorrhizal fungus</name>
    <name type="synonym">Glomus mosseae</name>
    <dbReference type="NCBI Taxonomy" id="27381"/>
    <lineage>
        <taxon>Eukaryota</taxon>
        <taxon>Fungi</taxon>
        <taxon>Fungi incertae sedis</taxon>
        <taxon>Mucoromycota</taxon>
        <taxon>Glomeromycotina</taxon>
        <taxon>Glomeromycetes</taxon>
        <taxon>Glomerales</taxon>
        <taxon>Glomeraceae</taxon>
        <taxon>Funneliformis</taxon>
    </lineage>
</organism>
<sequence>NPLTNPFSILIPEYGIIIDERRKQCLEKLKILSEEEYPKIKIIEELEGEILPANENVLGSS</sequence>
<reference evidence="1" key="1">
    <citation type="submission" date="2021-06" db="EMBL/GenBank/DDBJ databases">
        <authorList>
            <person name="Kallberg Y."/>
            <person name="Tangrot J."/>
            <person name="Rosling A."/>
        </authorList>
    </citation>
    <scope>NUCLEOTIDE SEQUENCE</scope>
    <source>
        <strain evidence="1">87-6 pot B 2015</strain>
    </source>
</reference>
<feature type="non-terminal residue" evidence="1">
    <location>
        <position position="1"/>
    </location>
</feature>
<feature type="non-terminal residue" evidence="1">
    <location>
        <position position="61"/>
    </location>
</feature>
<gene>
    <name evidence="1" type="ORF">FMOSSE_LOCUS16756</name>
</gene>
<protein>
    <submittedName>
        <fullName evidence="1">12829_t:CDS:1</fullName>
    </submittedName>
</protein>
<dbReference type="AlphaFoldDB" id="A0A9N9IVA9"/>
<evidence type="ECO:0000313" key="1">
    <source>
        <dbReference type="EMBL" id="CAG8753130.1"/>
    </source>
</evidence>
<keyword evidence="2" id="KW-1185">Reference proteome</keyword>
<evidence type="ECO:0000313" key="2">
    <source>
        <dbReference type="Proteomes" id="UP000789375"/>
    </source>
</evidence>